<evidence type="ECO:0000313" key="3">
    <source>
        <dbReference type="Proteomes" id="UP000823775"/>
    </source>
</evidence>
<evidence type="ECO:0000313" key="2">
    <source>
        <dbReference type="EMBL" id="MCE3051968.1"/>
    </source>
</evidence>
<keyword evidence="3" id="KW-1185">Reference proteome</keyword>
<dbReference type="Pfam" id="PF25372">
    <property type="entry name" value="DUF7885"/>
    <property type="match status" value="1"/>
</dbReference>
<reference evidence="2 3" key="1">
    <citation type="journal article" date="2021" name="BMC Genomics">
        <title>Datura genome reveals duplications of psychoactive alkaloid biosynthetic genes and high mutation rate following tissue culture.</title>
        <authorList>
            <person name="Rajewski A."/>
            <person name="Carter-House D."/>
            <person name="Stajich J."/>
            <person name="Litt A."/>
        </authorList>
    </citation>
    <scope>NUCLEOTIDE SEQUENCE [LARGE SCALE GENOMIC DNA]</scope>
    <source>
        <strain evidence="2">AR-01</strain>
    </source>
</reference>
<gene>
    <name evidence="2" type="ORF">HAX54_051292</name>
</gene>
<dbReference type="InterPro" id="IPR057207">
    <property type="entry name" value="FBXL15_LRR"/>
</dbReference>
<dbReference type="Proteomes" id="UP000823775">
    <property type="component" value="Unassembled WGS sequence"/>
</dbReference>
<sequence length="211" mass="23426">ARPKSSLPEKLKATIDDDYGLGDSPSIVCFHQWLVQKIVIECPEIQNMFGNQKNWSLDVGHIPGISDVAIFTIASTAQALTDLCLRFYFHVTDAAVKMLHHEEESGHPMFTVTSETTAAIYATPKSATTASSWWSHASTLSIKVPRARHMREKARGWNARAGGWNRGQGATGAALCTPLPCREWRVAPLLRHRERRVVDLPTPPPNIYLSV</sequence>
<proteinExistence type="predicted"/>
<name>A0ABS8WMA6_DATST</name>
<dbReference type="EMBL" id="JACEIK010009103">
    <property type="protein sequence ID" value="MCE3051968.1"/>
    <property type="molecule type" value="Genomic_DNA"/>
</dbReference>
<feature type="domain" description="F-box/LRR-repeat protein 15-like leucin rich repeat" evidence="1">
    <location>
        <begin position="55"/>
        <end position="103"/>
    </location>
</feature>
<feature type="non-terminal residue" evidence="2">
    <location>
        <position position="1"/>
    </location>
</feature>
<protein>
    <recommendedName>
        <fullName evidence="1">F-box/LRR-repeat protein 15-like leucin rich repeat domain-containing protein</fullName>
    </recommendedName>
</protein>
<organism evidence="2 3">
    <name type="scientific">Datura stramonium</name>
    <name type="common">Jimsonweed</name>
    <name type="synonym">Common thornapple</name>
    <dbReference type="NCBI Taxonomy" id="4076"/>
    <lineage>
        <taxon>Eukaryota</taxon>
        <taxon>Viridiplantae</taxon>
        <taxon>Streptophyta</taxon>
        <taxon>Embryophyta</taxon>
        <taxon>Tracheophyta</taxon>
        <taxon>Spermatophyta</taxon>
        <taxon>Magnoliopsida</taxon>
        <taxon>eudicotyledons</taxon>
        <taxon>Gunneridae</taxon>
        <taxon>Pentapetalae</taxon>
        <taxon>asterids</taxon>
        <taxon>lamiids</taxon>
        <taxon>Solanales</taxon>
        <taxon>Solanaceae</taxon>
        <taxon>Solanoideae</taxon>
        <taxon>Datureae</taxon>
        <taxon>Datura</taxon>
    </lineage>
</organism>
<accession>A0ABS8WMA6</accession>
<comment type="caution">
    <text evidence="2">The sequence shown here is derived from an EMBL/GenBank/DDBJ whole genome shotgun (WGS) entry which is preliminary data.</text>
</comment>
<evidence type="ECO:0000259" key="1">
    <source>
        <dbReference type="Pfam" id="PF25372"/>
    </source>
</evidence>